<evidence type="ECO:0000256" key="3">
    <source>
        <dbReference type="ARBA" id="ARBA00022898"/>
    </source>
</evidence>
<comment type="function">
    <text evidence="5">Catalyzes the interconversion of L-alanine and D-alanine. May also act on other amino acids.</text>
</comment>
<evidence type="ECO:0000256" key="2">
    <source>
        <dbReference type="ARBA" id="ARBA00001933"/>
    </source>
</evidence>
<dbReference type="Pfam" id="PF01168">
    <property type="entry name" value="Ala_racemase_N"/>
    <property type="match status" value="1"/>
</dbReference>
<dbReference type="Pfam" id="PF08245">
    <property type="entry name" value="Mur_ligase_M"/>
    <property type="match status" value="1"/>
</dbReference>
<keyword evidence="4 5" id="KW-0413">Isomerase</keyword>
<feature type="active site" description="Proton acceptor; specific for L-alanine" evidence="5">
    <location>
        <position position="656"/>
    </location>
</feature>
<comment type="cofactor">
    <cofactor evidence="2 5 6">
        <name>pyridoxal 5'-phosphate</name>
        <dbReference type="ChEBI" id="CHEBI:597326"/>
    </cofactor>
</comment>
<evidence type="ECO:0000256" key="6">
    <source>
        <dbReference type="PIRSR" id="PIRSR600821-50"/>
    </source>
</evidence>
<dbReference type="InterPro" id="IPR036565">
    <property type="entry name" value="Mur-like_cat_sf"/>
</dbReference>
<dbReference type="OrthoDB" id="9801978at2"/>
<dbReference type="AlphaFoldDB" id="A0A3E1EXD0"/>
<dbReference type="PANTHER" id="PTHR30511">
    <property type="entry name" value="ALANINE RACEMASE"/>
    <property type="match status" value="1"/>
</dbReference>
<dbReference type="InterPro" id="IPR035911">
    <property type="entry name" value="MurE/MurF_N"/>
</dbReference>
<keyword evidence="3 5" id="KW-0663">Pyridoxal phosphate</keyword>
<feature type="binding site" evidence="5 7">
    <location>
        <position position="705"/>
    </location>
    <ligand>
        <name>substrate</name>
    </ligand>
</feature>
<dbReference type="PANTHER" id="PTHR30511:SF0">
    <property type="entry name" value="ALANINE RACEMASE, CATABOLIC-RELATED"/>
    <property type="match status" value="1"/>
</dbReference>
<dbReference type="SUPFAM" id="SSF51419">
    <property type="entry name" value="PLP-binding barrel"/>
    <property type="match status" value="1"/>
</dbReference>
<dbReference type="InterPro" id="IPR001608">
    <property type="entry name" value="Ala_racemase_N"/>
</dbReference>
<dbReference type="RefSeq" id="WP_116881037.1">
    <property type="nucleotide sequence ID" value="NZ_QURB01000005.1"/>
</dbReference>
<evidence type="ECO:0000256" key="5">
    <source>
        <dbReference type="HAMAP-Rule" id="MF_01201"/>
    </source>
</evidence>
<dbReference type="InterPro" id="IPR013221">
    <property type="entry name" value="Mur_ligase_cen"/>
</dbReference>
<dbReference type="GO" id="GO:0008784">
    <property type="term" value="F:alanine racemase activity"/>
    <property type="evidence" value="ECO:0007669"/>
    <property type="project" value="UniProtKB-UniRule"/>
</dbReference>
<feature type="binding site" evidence="5 7">
    <location>
        <position position="528"/>
    </location>
    <ligand>
        <name>substrate</name>
    </ligand>
</feature>
<dbReference type="GO" id="GO:0005829">
    <property type="term" value="C:cytosol"/>
    <property type="evidence" value="ECO:0007669"/>
    <property type="project" value="TreeGrafter"/>
</dbReference>
<dbReference type="SUPFAM" id="SSF53244">
    <property type="entry name" value="MurD-like peptide ligases, peptide-binding domain"/>
    <property type="match status" value="1"/>
</dbReference>
<dbReference type="Pfam" id="PF00842">
    <property type="entry name" value="Ala_racemase_C"/>
    <property type="match status" value="1"/>
</dbReference>
<dbReference type="HAMAP" id="MF_01201">
    <property type="entry name" value="Ala_racemase"/>
    <property type="match status" value="1"/>
</dbReference>
<evidence type="ECO:0000313" key="10">
    <source>
        <dbReference type="Proteomes" id="UP000257127"/>
    </source>
</evidence>
<evidence type="ECO:0000259" key="8">
    <source>
        <dbReference type="SMART" id="SM01005"/>
    </source>
</evidence>
<proteinExistence type="inferred from homology"/>
<dbReference type="Gene3D" id="2.40.37.10">
    <property type="entry name" value="Lyase, Ornithine Decarboxylase, Chain A, domain 1"/>
    <property type="match status" value="1"/>
</dbReference>
<dbReference type="SUPFAM" id="SSF53623">
    <property type="entry name" value="MurD-like peptide ligases, catalytic domain"/>
    <property type="match status" value="1"/>
</dbReference>
<gene>
    <name evidence="9" type="primary">alr</name>
    <name evidence="9" type="ORF">DXU93_09430</name>
</gene>
<dbReference type="UniPathway" id="UPA00042">
    <property type="reaction ID" value="UER00497"/>
</dbReference>
<dbReference type="Gene3D" id="3.40.1190.10">
    <property type="entry name" value="Mur-like, catalytic domain"/>
    <property type="match status" value="1"/>
</dbReference>
<name>A0A3E1EXD0_9FLAO</name>
<organism evidence="9 10">
    <name type="scientific">Brumimicrobium aurantiacum</name>
    <dbReference type="NCBI Taxonomy" id="1737063"/>
    <lineage>
        <taxon>Bacteria</taxon>
        <taxon>Pseudomonadati</taxon>
        <taxon>Bacteroidota</taxon>
        <taxon>Flavobacteriia</taxon>
        <taxon>Flavobacteriales</taxon>
        <taxon>Crocinitomicaceae</taxon>
        <taxon>Brumimicrobium</taxon>
    </lineage>
</organism>
<accession>A0A3E1EXD0</accession>
<reference evidence="9 10" key="1">
    <citation type="submission" date="2018-08" db="EMBL/GenBank/DDBJ databases">
        <title>The draft genome squence of Brumimicrobium sp. N62.</title>
        <authorList>
            <person name="Du Z.-J."/>
            <person name="Luo H.-R."/>
        </authorList>
    </citation>
    <scope>NUCLEOTIDE SEQUENCE [LARGE SCALE GENOMIC DNA]</scope>
    <source>
        <strain evidence="9 10">N62</strain>
    </source>
</reference>
<comment type="caution">
    <text evidence="9">The sequence shown here is derived from an EMBL/GenBank/DDBJ whole genome shotgun (WGS) entry which is preliminary data.</text>
</comment>
<feature type="modified residue" description="N6-(pyridoxal phosphate)lysine" evidence="5 6">
    <location>
        <position position="430"/>
    </location>
</feature>
<dbReference type="InterPro" id="IPR011079">
    <property type="entry name" value="Ala_racemase_C"/>
</dbReference>
<evidence type="ECO:0000313" key="9">
    <source>
        <dbReference type="EMBL" id="RFC54197.1"/>
    </source>
</evidence>
<dbReference type="EC" id="5.1.1.1" evidence="5"/>
<dbReference type="SMART" id="SM01005">
    <property type="entry name" value="Ala_racemase_C"/>
    <property type="match status" value="1"/>
</dbReference>
<dbReference type="InterPro" id="IPR000821">
    <property type="entry name" value="Ala_racemase"/>
</dbReference>
<dbReference type="GO" id="GO:0005524">
    <property type="term" value="F:ATP binding"/>
    <property type="evidence" value="ECO:0007669"/>
    <property type="project" value="InterPro"/>
</dbReference>
<dbReference type="Gene3D" id="3.40.1390.10">
    <property type="entry name" value="MurE/MurF, N-terminal domain"/>
    <property type="match status" value="1"/>
</dbReference>
<evidence type="ECO:0000256" key="1">
    <source>
        <dbReference type="ARBA" id="ARBA00000316"/>
    </source>
</evidence>
<dbReference type="FunFam" id="3.20.20.10:FF:000002">
    <property type="entry name" value="Alanine racemase"/>
    <property type="match status" value="1"/>
</dbReference>
<dbReference type="NCBIfam" id="TIGR00492">
    <property type="entry name" value="alr"/>
    <property type="match status" value="1"/>
</dbReference>
<dbReference type="SUPFAM" id="SSF63418">
    <property type="entry name" value="MurE/MurF N-terminal domain"/>
    <property type="match status" value="1"/>
</dbReference>
<protein>
    <recommendedName>
        <fullName evidence="5">Alanine racemase</fullName>
        <ecNumber evidence="5">5.1.1.1</ecNumber>
    </recommendedName>
</protein>
<feature type="domain" description="Alanine racemase C-terminal" evidence="8">
    <location>
        <begin position="635"/>
        <end position="759"/>
    </location>
</feature>
<dbReference type="PRINTS" id="PR00992">
    <property type="entry name" value="ALARACEMASE"/>
</dbReference>
<dbReference type="InterPro" id="IPR009006">
    <property type="entry name" value="Ala_racemase/Decarboxylase_C"/>
</dbReference>
<dbReference type="SUPFAM" id="SSF50621">
    <property type="entry name" value="Alanine racemase C-terminal domain-like"/>
    <property type="match status" value="1"/>
</dbReference>
<dbReference type="GO" id="GO:0030170">
    <property type="term" value="F:pyridoxal phosphate binding"/>
    <property type="evidence" value="ECO:0007669"/>
    <property type="project" value="UniProtKB-UniRule"/>
</dbReference>
<comment type="pathway">
    <text evidence="5">Amino-acid biosynthesis; D-alanine biosynthesis; D-alanine from L-alanine: step 1/1.</text>
</comment>
<dbReference type="GO" id="GO:0016881">
    <property type="term" value="F:acid-amino acid ligase activity"/>
    <property type="evidence" value="ECO:0007669"/>
    <property type="project" value="InterPro"/>
</dbReference>
<dbReference type="GO" id="GO:0030632">
    <property type="term" value="P:D-alanine biosynthetic process"/>
    <property type="evidence" value="ECO:0007669"/>
    <property type="project" value="UniProtKB-UniRule"/>
</dbReference>
<evidence type="ECO:0000256" key="7">
    <source>
        <dbReference type="PIRSR" id="PIRSR600821-52"/>
    </source>
</evidence>
<dbReference type="CDD" id="cd00430">
    <property type="entry name" value="PLPDE_III_AR"/>
    <property type="match status" value="1"/>
</dbReference>
<sequence>MKLNLSHSKLIEVIGGSSNQDSSQIVDVIYYDTRLINTSRNGVFFALSDRRNGHDFVETAYDKGIRTFVVSEAVQLPSDAIVITVENTLRALQQVAKYHRNQFSYPVLAITGSLGKTTIKEWLYFLLSEEFNIVRSPKSYNSQIGVAISLLEMTDEHDFAIIEVDISHPNEMEFIEDMVSPALGIYTGVGHYYADNFESQKMHAAEHLKLFKYTNITFTLTEHKSALRRNKINAELIDVNEWNAVDFTQLSYANNRIIAMHVAAFLGVQKEELKKKADQLPVLSNRMEVFEGQDNNLIINDSYNIDIDALEQALSYQFSSDERKDKIVVLDLSYVDENRRKAILEVVNSYQPTQLFIIEDNSIPKELLKVKDASILFKGSYRSNLKETVQLFKNRKHETWVEFDLKSIEHNVSTLQKKLPENTKTLVMVKASSYGTGDMNIPHFLQQLGIDYLGVAYTDEGTTLRENGIKLPILIMNTEMDAFEDVIRFNLEPSLFSIRQLEAFCKRLSEDNITDYPIHITVETGMNRLGFYPEDLQELIEKLKQSPEVKVKSVYSHLADADNTDPGYTLQQIERFKAMKNEFEQGLNDDSILFHILNSEGTSKFGNIAAFDMVRLGIGVFGYTSTSEDDGLLPSIQWKTTISQIKSLNAGETVGYGRTFKAEKAMEIATLRIGYADGFRRSLSNGVGAVFINGVSCPVVGNVCMDMTMVDVSNTNCQAGDEVEIIGENITIKTFSKRLNTIPYEVMTSINKRVARVYLK</sequence>
<dbReference type="InterPro" id="IPR029066">
    <property type="entry name" value="PLP-binding_barrel"/>
</dbReference>
<keyword evidence="10" id="KW-1185">Reference proteome</keyword>
<dbReference type="Proteomes" id="UP000257127">
    <property type="component" value="Unassembled WGS sequence"/>
</dbReference>
<feature type="active site" description="Proton acceptor; specific for D-alanine" evidence="5">
    <location>
        <position position="430"/>
    </location>
</feature>
<dbReference type="InterPro" id="IPR036615">
    <property type="entry name" value="Mur_ligase_C_dom_sf"/>
</dbReference>
<comment type="similarity">
    <text evidence="5">Belongs to the alanine racemase family.</text>
</comment>
<dbReference type="Gene3D" id="3.20.20.10">
    <property type="entry name" value="Alanine racemase"/>
    <property type="match status" value="1"/>
</dbReference>
<comment type="catalytic activity">
    <reaction evidence="1 5">
        <text>L-alanine = D-alanine</text>
        <dbReference type="Rhea" id="RHEA:20249"/>
        <dbReference type="ChEBI" id="CHEBI:57416"/>
        <dbReference type="ChEBI" id="CHEBI:57972"/>
        <dbReference type="EC" id="5.1.1.1"/>
    </reaction>
</comment>
<evidence type="ECO:0000256" key="4">
    <source>
        <dbReference type="ARBA" id="ARBA00023235"/>
    </source>
</evidence>
<dbReference type="EMBL" id="QURB01000005">
    <property type="protein sequence ID" value="RFC54197.1"/>
    <property type="molecule type" value="Genomic_DNA"/>
</dbReference>